<dbReference type="AlphaFoldDB" id="A0A4S4MPF9"/>
<gene>
    <name evidence="3" type="ORF">EUX98_g7244</name>
</gene>
<feature type="transmembrane region" description="Helical" evidence="2">
    <location>
        <begin position="45"/>
        <end position="64"/>
    </location>
</feature>
<name>A0A4S4MPF9_9APHY</name>
<proteinExistence type="predicted"/>
<feature type="compositionally biased region" description="Polar residues" evidence="1">
    <location>
        <begin position="292"/>
        <end position="301"/>
    </location>
</feature>
<accession>A0A4S4MPF9</accession>
<feature type="transmembrane region" description="Helical" evidence="2">
    <location>
        <begin position="126"/>
        <end position="148"/>
    </location>
</feature>
<feature type="region of interest" description="Disordered" evidence="1">
    <location>
        <begin position="249"/>
        <end position="335"/>
    </location>
</feature>
<dbReference type="Proteomes" id="UP000308730">
    <property type="component" value="Unassembled WGS sequence"/>
</dbReference>
<comment type="caution">
    <text evidence="3">The sequence shown here is derived from an EMBL/GenBank/DDBJ whole genome shotgun (WGS) entry which is preliminary data.</text>
</comment>
<evidence type="ECO:0000313" key="3">
    <source>
        <dbReference type="EMBL" id="THH26941.1"/>
    </source>
</evidence>
<evidence type="ECO:0008006" key="5">
    <source>
        <dbReference type="Google" id="ProtNLM"/>
    </source>
</evidence>
<reference evidence="3 4" key="1">
    <citation type="submission" date="2019-02" db="EMBL/GenBank/DDBJ databases">
        <title>Genome sequencing of the rare red list fungi Antrodiella citrinella (Flaviporus citrinellus).</title>
        <authorList>
            <person name="Buettner E."/>
            <person name="Kellner H."/>
        </authorList>
    </citation>
    <scope>NUCLEOTIDE SEQUENCE [LARGE SCALE GENOMIC DNA]</scope>
    <source>
        <strain evidence="3 4">DSM 108506</strain>
    </source>
</reference>
<evidence type="ECO:0000256" key="2">
    <source>
        <dbReference type="SAM" id="Phobius"/>
    </source>
</evidence>
<sequence length="346" mass="38085">MSNFLISYRYSLFTLFLVFNAVLCSVAVWNYTIAKVLLLTAHVDVYLAAIGGLAVLFIIPVTFVDMFRKNALTGRVWFELVWVGVFWVLELCGASAFTAINSDTMCSKNAVAIQRDSCTSTRAVQAFSWLITIMLLVYLVILFISALLHYDDDKAVWSSGVRHYPWFNASRAPLGSTPPSPNESVTKWHRKSLMLTKPQPKRPSRSADFAYLEAGSAPSMQQTTRIAVTALAPEPSLYPATVAANMLPARAPPTRVPPPLAFPSRQARRPQGSQLLSIPSPIPEVSPGYIESQRTPQTPGSGSRPLQLHARSGSSGSPTRRGPPPPLDLTKISAYIAIEERRKQVR</sequence>
<keyword evidence="4" id="KW-1185">Reference proteome</keyword>
<keyword evidence="2" id="KW-0812">Transmembrane</keyword>
<keyword evidence="2" id="KW-1133">Transmembrane helix</keyword>
<dbReference type="EMBL" id="SGPM01000294">
    <property type="protein sequence ID" value="THH26941.1"/>
    <property type="molecule type" value="Genomic_DNA"/>
</dbReference>
<organism evidence="3 4">
    <name type="scientific">Antrodiella citrinella</name>
    <dbReference type="NCBI Taxonomy" id="2447956"/>
    <lineage>
        <taxon>Eukaryota</taxon>
        <taxon>Fungi</taxon>
        <taxon>Dikarya</taxon>
        <taxon>Basidiomycota</taxon>
        <taxon>Agaricomycotina</taxon>
        <taxon>Agaricomycetes</taxon>
        <taxon>Polyporales</taxon>
        <taxon>Steccherinaceae</taxon>
        <taxon>Antrodiella</taxon>
    </lineage>
</organism>
<keyword evidence="2" id="KW-0472">Membrane</keyword>
<feature type="compositionally biased region" description="Low complexity" evidence="1">
    <location>
        <begin position="311"/>
        <end position="320"/>
    </location>
</feature>
<feature type="compositionally biased region" description="Pro residues" evidence="1">
    <location>
        <begin position="250"/>
        <end position="261"/>
    </location>
</feature>
<protein>
    <recommendedName>
        <fullName evidence="5">MARVEL domain-containing protein</fullName>
    </recommendedName>
</protein>
<evidence type="ECO:0000313" key="4">
    <source>
        <dbReference type="Proteomes" id="UP000308730"/>
    </source>
</evidence>
<dbReference type="OrthoDB" id="3269357at2759"/>
<evidence type="ECO:0000256" key="1">
    <source>
        <dbReference type="SAM" id="MobiDB-lite"/>
    </source>
</evidence>
<feature type="transmembrane region" description="Helical" evidence="2">
    <location>
        <begin position="76"/>
        <end position="100"/>
    </location>
</feature>
<feature type="transmembrane region" description="Helical" evidence="2">
    <location>
        <begin position="12"/>
        <end position="33"/>
    </location>
</feature>